<evidence type="ECO:0000313" key="2">
    <source>
        <dbReference type="Proteomes" id="UP000252085"/>
    </source>
</evidence>
<dbReference type="Proteomes" id="UP000252085">
    <property type="component" value="Unassembled WGS sequence"/>
</dbReference>
<organism evidence="1 2">
    <name type="scientific">Nostoc punctiforme NIES-2108</name>
    <dbReference type="NCBI Taxonomy" id="1356359"/>
    <lineage>
        <taxon>Bacteria</taxon>
        <taxon>Bacillati</taxon>
        <taxon>Cyanobacteriota</taxon>
        <taxon>Cyanophyceae</taxon>
        <taxon>Nostocales</taxon>
        <taxon>Nostocaceae</taxon>
        <taxon>Nostoc</taxon>
    </lineage>
</organism>
<name>A0A367R6S6_NOSPU</name>
<evidence type="ECO:0000313" key="1">
    <source>
        <dbReference type="EMBL" id="RCJ31809.1"/>
    </source>
</evidence>
<reference evidence="1 2" key="1">
    <citation type="submission" date="2016-04" db="EMBL/GenBank/DDBJ databases">
        <authorList>
            <person name="Evans L.H."/>
            <person name="Alamgir A."/>
            <person name="Owens N."/>
            <person name="Weber N.D."/>
            <person name="Virtaneva K."/>
            <person name="Barbian K."/>
            <person name="Babar A."/>
            <person name="Rosenke K."/>
        </authorList>
    </citation>
    <scope>NUCLEOTIDE SEQUENCE [LARGE SCALE GENOMIC DNA]</scope>
    <source>
        <strain evidence="1">NIES-2108</strain>
    </source>
</reference>
<proteinExistence type="predicted"/>
<accession>A0A367R6S6</accession>
<comment type="caution">
    <text evidence="1">The sequence shown here is derived from an EMBL/GenBank/DDBJ whole genome shotgun (WGS) entry which is preliminary data.</text>
</comment>
<gene>
    <name evidence="1" type="ORF">A6769_30000</name>
</gene>
<protein>
    <submittedName>
        <fullName evidence="1">Uncharacterized protein</fullName>
    </submittedName>
</protein>
<sequence>MTYFQQLHPWCIIRVLSNEQLLDNAGVNSGVQQSNVVARFRRRNDAVAYLQVLQQSIKNIKFLIIFDVQGVQNLPDMKL</sequence>
<dbReference type="EMBL" id="LXQE01000172">
    <property type="protein sequence ID" value="RCJ31809.1"/>
    <property type="molecule type" value="Genomic_DNA"/>
</dbReference>
<dbReference type="AlphaFoldDB" id="A0A367R6S6"/>